<dbReference type="EMBL" id="BAABIK010000019">
    <property type="protein sequence ID" value="GAA4947649.1"/>
    <property type="molecule type" value="Genomic_DNA"/>
</dbReference>
<evidence type="ECO:0000256" key="2">
    <source>
        <dbReference type="SAM" id="MobiDB-lite"/>
    </source>
</evidence>
<dbReference type="InterPro" id="IPR036380">
    <property type="entry name" value="Isochorismatase-like_sf"/>
</dbReference>
<reference evidence="5" key="1">
    <citation type="journal article" date="2019" name="Int. J. Syst. Evol. Microbiol.">
        <title>The Global Catalogue of Microorganisms (GCM) 10K type strain sequencing project: providing services to taxonomists for standard genome sequencing and annotation.</title>
        <authorList>
            <consortium name="The Broad Institute Genomics Platform"/>
            <consortium name="The Broad Institute Genome Sequencing Center for Infectious Disease"/>
            <person name="Wu L."/>
            <person name="Ma J."/>
        </authorList>
    </citation>
    <scope>NUCLEOTIDE SEQUENCE [LARGE SCALE GENOMIC DNA]</scope>
    <source>
        <strain evidence="5">JCM 18123</strain>
    </source>
</reference>
<dbReference type="Proteomes" id="UP001499993">
    <property type="component" value="Unassembled WGS sequence"/>
</dbReference>
<name>A0ABP9GP29_9ACTN</name>
<dbReference type="InterPro" id="IPR000868">
    <property type="entry name" value="Isochorismatase-like_dom"/>
</dbReference>
<dbReference type="Pfam" id="PF00857">
    <property type="entry name" value="Isochorismatase"/>
    <property type="match status" value="1"/>
</dbReference>
<feature type="domain" description="Isochorismatase-like" evidence="3">
    <location>
        <begin position="29"/>
        <end position="205"/>
    </location>
</feature>
<dbReference type="PANTHER" id="PTHR43540">
    <property type="entry name" value="PEROXYUREIDOACRYLATE/UREIDOACRYLATE AMIDOHYDROLASE-RELATED"/>
    <property type="match status" value="1"/>
</dbReference>
<protein>
    <recommendedName>
        <fullName evidence="3">Isochorismatase-like domain-containing protein</fullName>
    </recommendedName>
</protein>
<keyword evidence="1" id="KW-0378">Hydrolase</keyword>
<dbReference type="InterPro" id="IPR016291">
    <property type="entry name" value="Isochorismatase"/>
</dbReference>
<proteinExistence type="predicted"/>
<gene>
    <name evidence="4" type="ORF">GCM10023224_34200</name>
</gene>
<dbReference type="InterPro" id="IPR050272">
    <property type="entry name" value="Isochorismatase-like_hydrls"/>
</dbReference>
<evidence type="ECO:0000259" key="3">
    <source>
        <dbReference type="Pfam" id="PF00857"/>
    </source>
</evidence>
<accession>A0ABP9GP29</accession>
<organism evidence="4 5">
    <name type="scientific">Streptomonospora halophila</name>
    <dbReference type="NCBI Taxonomy" id="427369"/>
    <lineage>
        <taxon>Bacteria</taxon>
        <taxon>Bacillati</taxon>
        <taxon>Actinomycetota</taxon>
        <taxon>Actinomycetes</taxon>
        <taxon>Streptosporangiales</taxon>
        <taxon>Nocardiopsidaceae</taxon>
        <taxon>Streptomonospora</taxon>
    </lineage>
</organism>
<dbReference type="PANTHER" id="PTHR43540:SF3">
    <property type="entry name" value="ENTEROBACTIN SYNTHASE COMPONENT B"/>
    <property type="match status" value="1"/>
</dbReference>
<dbReference type="SUPFAM" id="SSF52499">
    <property type="entry name" value="Isochorismatase-like hydrolases"/>
    <property type="match status" value="1"/>
</dbReference>
<dbReference type="RefSeq" id="WP_345557384.1">
    <property type="nucleotide sequence ID" value="NZ_BAABIK010000019.1"/>
</dbReference>
<evidence type="ECO:0000313" key="5">
    <source>
        <dbReference type="Proteomes" id="UP001499993"/>
    </source>
</evidence>
<evidence type="ECO:0000256" key="1">
    <source>
        <dbReference type="ARBA" id="ARBA00022801"/>
    </source>
</evidence>
<evidence type="ECO:0000313" key="4">
    <source>
        <dbReference type="EMBL" id="GAA4947649.1"/>
    </source>
</evidence>
<dbReference type="Gene3D" id="3.40.50.850">
    <property type="entry name" value="Isochorismatase-like"/>
    <property type="match status" value="1"/>
</dbReference>
<sequence>MSIPRGLTYPMPDHQPANQVSWRPDPERAALLVHDMQNYFVDFFRPGASPVTRLLANCARLREAAHEQGIPVYYTAQPGSMTRDQRGLLHDFWGPGMTAEGAGPDAPRAVVPDLTPHAADTLITKWRYSAFAYSDLGERLRAQGRDQLIVCGVYAHVGCLMTASDAFARDIEPFLVGDAVADFSAEDHRMALDYCARRCGAVLPTDRVLADLAARTVAVEK</sequence>
<comment type="caution">
    <text evidence="4">The sequence shown here is derived from an EMBL/GenBank/DDBJ whole genome shotgun (WGS) entry which is preliminary data.</text>
</comment>
<dbReference type="PIRSF" id="PIRSF001111">
    <property type="entry name" value="Isochorismatase"/>
    <property type="match status" value="1"/>
</dbReference>
<dbReference type="PRINTS" id="PR01398">
    <property type="entry name" value="ISCHRISMTASE"/>
</dbReference>
<keyword evidence="5" id="KW-1185">Reference proteome</keyword>
<feature type="region of interest" description="Disordered" evidence="2">
    <location>
        <begin position="1"/>
        <end position="20"/>
    </location>
</feature>